<dbReference type="InterPro" id="IPR013211">
    <property type="entry name" value="LVIVD"/>
</dbReference>
<proteinExistence type="predicted"/>
<keyword evidence="4" id="KW-1185">Reference proteome</keyword>
<name>A0A4Q8AFU1_9MICC</name>
<feature type="region of interest" description="Disordered" evidence="1">
    <location>
        <begin position="34"/>
        <end position="60"/>
    </location>
</feature>
<evidence type="ECO:0000256" key="1">
    <source>
        <dbReference type="SAM" id="MobiDB-lite"/>
    </source>
</evidence>
<protein>
    <submittedName>
        <fullName evidence="3">LVIVD repeat-containing protein</fullName>
    </submittedName>
</protein>
<dbReference type="Proteomes" id="UP000292685">
    <property type="component" value="Unassembled WGS sequence"/>
</dbReference>
<feature type="signal peptide" evidence="2">
    <location>
        <begin position="1"/>
        <end position="36"/>
    </location>
</feature>
<dbReference type="RefSeq" id="WP_130451088.1">
    <property type="nucleotide sequence ID" value="NZ_SHLA01000001.1"/>
</dbReference>
<dbReference type="Pfam" id="PF08309">
    <property type="entry name" value="LVIVD"/>
    <property type="match status" value="2"/>
</dbReference>
<sequence length="489" mass="52754">MRPNNHTHPRRRAALATAAAILLAGSAISAAAPALAEPAHPGHEDPFEHNHQPSEQAQPKLFPGQQETAAGEPDVAPGETESSNMELLSNIPMDGTLQGTGSDLAFEGNYAYAGNYDGFTVYDLSNPKEPSKLTEVYCPGAQNDVSVYGDILIASVDARMVDDKCGSERTSDPENYWEGIRVFDISDPADPQYIKSVETKCGSHTNSMAPSKNGQDLYVYVSSYSPNAALANCQPPHDLISVVKIPVKNPTAAAVVSEPNLFPDGGYEGGGWASATSGCHDITTYAKKDIAAGACMGDGIIMDISDRENPVVTERVRDTENFAFWHSATFNNDATKVVFTDELGGGGWATCTEEFGPELGANAIYELKGGKLDFASYYKIPRINTENENCVAHNGSLIPVKGKDLMVQSWYQGGTSVFDFTDAKNPKEVAWFDRGEGLSGGGTWSSYYYNGYVYSNDLSVGLDTFKLDSAIDAKAKKQKELNPQAQRRY</sequence>
<accession>A0A4Q8AFU1</accession>
<organism evidence="3 4">
    <name type="scientific">Zhihengliuella halotolerans</name>
    <dbReference type="NCBI Taxonomy" id="370736"/>
    <lineage>
        <taxon>Bacteria</taxon>
        <taxon>Bacillati</taxon>
        <taxon>Actinomycetota</taxon>
        <taxon>Actinomycetes</taxon>
        <taxon>Micrococcales</taxon>
        <taxon>Micrococcaceae</taxon>
        <taxon>Zhihengliuella</taxon>
    </lineage>
</organism>
<dbReference type="SUPFAM" id="SSF75011">
    <property type="entry name" value="3-carboxy-cis,cis-mucoante lactonizing enzyme"/>
    <property type="match status" value="1"/>
</dbReference>
<feature type="chain" id="PRO_5020372447" evidence="2">
    <location>
        <begin position="37"/>
        <end position="489"/>
    </location>
</feature>
<comment type="caution">
    <text evidence="3">The sequence shown here is derived from an EMBL/GenBank/DDBJ whole genome shotgun (WGS) entry which is preliminary data.</text>
</comment>
<gene>
    <name evidence="3" type="ORF">EV380_2106</name>
</gene>
<evidence type="ECO:0000256" key="2">
    <source>
        <dbReference type="SAM" id="SignalP"/>
    </source>
</evidence>
<evidence type="ECO:0000313" key="4">
    <source>
        <dbReference type="Proteomes" id="UP000292685"/>
    </source>
</evidence>
<dbReference type="OrthoDB" id="4300819at2"/>
<feature type="compositionally biased region" description="Basic and acidic residues" evidence="1">
    <location>
        <begin position="40"/>
        <end position="52"/>
    </location>
</feature>
<dbReference type="PROSITE" id="PS51318">
    <property type="entry name" value="TAT"/>
    <property type="match status" value="1"/>
</dbReference>
<dbReference type="InterPro" id="IPR006311">
    <property type="entry name" value="TAT_signal"/>
</dbReference>
<reference evidence="3 4" key="1">
    <citation type="submission" date="2019-02" db="EMBL/GenBank/DDBJ databases">
        <title>Sequencing the genomes of 1000 actinobacteria strains.</title>
        <authorList>
            <person name="Klenk H.-P."/>
        </authorList>
    </citation>
    <scope>NUCLEOTIDE SEQUENCE [LARGE SCALE GENOMIC DNA]</scope>
    <source>
        <strain evidence="3 4">DSM 17364</strain>
    </source>
</reference>
<dbReference type="AlphaFoldDB" id="A0A4Q8AFU1"/>
<dbReference type="EMBL" id="SHLA01000001">
    <property type="protein sequence ID" value="RZU62509.1"/>
    <property type="molecule type" value="Genomic_DNA"/>
</dbReference>
<keyword evidence="2" id="KW-0732">Signal</keyword>
<evidence type="ECO:0000313" key="3">
    <source>
        <dbReference type="EMBL" id="RZU62509.1"/>
    </source>
</evidence>